<keyword evidence="1" id="KW-0805">Transcription regulation</keyword>
<organism evidence="5">
    <name type="scientific">Salmonella enteritidis</name>
    <dbReference type="NCBI Taxonomy" id="149539"/>
    <lineage>
        <taxon>Bacteria</taxon>
        <taxon>Pseudomonadati</taxon>
        <taxon>Pseudomonadota</taxon>
        <taxon>Gammaproteobacteria</taxon>
        <taxon>Enterobacterales</taxon>
        <taxon>Enterobacteriaceae</taxon>
        <taxon>Salmonella</taxon>
    </lineage>
</organism>
<comment type="caution">
    <text evidence="5">The sequence shown here is derived from an EMBL/GenBank/DDBJ whole genome shotgun (WGS) entry which is preliminary data.</text>
</comment>
<keyword evidence="2" id="KW-0238">DNA-binding</keyword>
<accession>A0A3V9CCN5</accession>
<accession>A0A3R0Q5J1</accession>
<dbReference type="GO" id="GO:0005829">
    <property type="term" value="C:cytosol"/>
    <property type="evidence" value="ECO:0007669"/>
    <property type="project" value="TreeGrafter"/>
</dbReference>
<dbReference type="Proteomes" id="UP000839535">
    <property type="component" value="Unassembled WGS sequence"/>
</dbReference>
<evidence type="ECO:0000259" key="4">
    <source>
        <dbReference type="PROSITE" id="PS50943"/>
    </source>
</evidence>
<dbReference type="Gene3D" id="1.10.260.40">
    <property type="entry name" value="lambda repressor-like DNA-binding domains"/>
    <property type="match status" value="1"/>
</dbReference>
<reference evidence="5" key="1">
    <citation type="submission" date="2018-07" db="EMBL/GenBank/DDBJ databases">
        <authorList>
            <consortium name="GenomeTrakr network: Whole genome sequencing for foodborne pathogen traceback"/>
        </authorList>
    </citation>
    <scope>NUCLEOTIDE SEQUENCE [LARGE SCALE GENOMIC DNA]</scope>
    <source>
        <strain evidence="5">NC_WHO_S053</strain>
    </source>
</reference>
<feature type="domain" description="HTH cro/C1-type" evidence="4">
    <location>
        <begin position="21"/>
        <end position="75"/>
    </location>
</feature>
<dbReference type="InterPro" id="IPR050807">
    <property type="entry name" value="TransReg_Diox_bact_type"/>
</dbReference>
<name>A0A3R0Q5J1_SALEN</name>
<evidence type="ECO:0000256" key="1">
    <source>
        <dbReference type="ARBA" id="ARBA00023015"/>
    </source>
</evidence>
<dbReference type="CDD" id="cd00093">
    <property type="entry name" value="HTH_XRE"/>
    <property type="match status" value="1"/>
</dbReference>
<dbReference type="InterPro" id="IPR010982">
    <property type="entry name" value="Lambda_DNA-bd_dom_sf"/>
</dbReference>
<dbReference type="GO" id="GO:0003700">
    <property type="term" value="F:DNA-binding transcription factor activity"/>
    <property type="evidence" value="ECO:0007669"/>
    <property type="project" value="TreeGrafter"/>
</dbReference>
<dbReference type="PANTHER" id="PTHR46797">
    <property type="entry name" value="HTH-TYPE TRANSCRIPTIONAL REGULATOR"/>
    <property type="match status" value="1"/>
</dbReference>
<protein>
    <submittedName>
        <fullName evidence="5">XRE family transcriptional regulator</fullName>
    </submittedName>
</protein>
<keyword evidence="3" id="KW-0804">Transcription</keyword>
<gene>
    <name evidence="5" type="ORF">DTI44_11985</name>
</gene>
<dbReference type="SMART" id="SM00530">
    <property type="entry name" value="HTH_XRE"/>
    <property type="match status" value="1"/>
</dbReference>
<dbReference type="Pfam" id="PF01381">
    <property type="entry name" value="HTH_3"/>
    <property type="match status" value="1"/>
</dbReference>
<dbReference type="InterPro" id="IPR001387">
    <property type="entry name" value="Cro/C1-type_HTH"/>
</dbReference>
<proteinExistence type="predicted"/>
<dbReference type="PROSITE" id="PS50943">
    <property type="entry name" value="HTH_CROC1"/>
    <property type="match status" value="1"/>
</dbReference>
<evidence type="ECO:0000256" key="2">
    <source>
        <dbReference type="ARBA" id="ARBA00023125"/>
    </source>
</evidence>
<evidence type="ECO:0000256" key="3">
    <source>
        <dbReference type="ARBA" id="ARBA00023163"/>
    </source>
</evidence>
<dbReference type="PANTHER" id="PTHR46797:SF23">
    <property type="entry name" value="HTH-TYPE TRANSCRIPTIONAL REGULATOR SUTR"/>
    <property type="match status" value="1"/>
</dbReference>
<dbReference type="EMBL" id="RTTD01000020">
    <property type="protein sequence ID" value="MJY19091.1"/>
    <property type="molecule type" value="Genomic_DNA"/>
</dbReference>
<dbReference type="GO" id="GO:0003677">
    <property type="term" value="F:DNA binding"/>
    <property type="evidence" value="ECO:0007669"/>
    <property type="project" value="UniProtKB-KW"/>
</dbReference>
<evidence type="ECO:0000313" key="5">
    <source>
        <dbReference type="EMBL" id="MJY19091.1"/>
    </source>
</evidence>
<sequence length="81" mass="9178">MQRVSGKNDPEKLLSTLGLIIRERREHLSLSQEELASLTGIDRSHMGRIERGERNVTLLNLSRVAYALDWSLADMFAAARL</sequence>
<dbReference type="AlphaFoldDB" id="A0A3R0Q5J1"/>
<dbReference type="SUPFAM" id="SSF47413">
    <property type="entry name" value="lambda repressor-like DNA-binding domains"/>
    <property type="match status" value="1"/>
</dbReference>